<evidence type="ECO:0000313" key="3">
    <source>
        <dbReference type="Proteomes" id="UP001321047"/>
    </source>
</evidence>
<evidence type="ECO:0000313" key="2">
    <source>
        <dbReference type="EMBL" id="MCU4751123.1"/>
    </source>
</evidence>
<dbReference type="Pfam" id="PF19126">
    <property type="entry name" value="DUF5810"/>
    <property type="match status" value="1"/>
</dbReference>
<feature type="region of interest" description="Disordered" evidence="1">
    <location>
        <begin position="62"/>
        <end position="133"/>
    </location>
</feature>
<protein>
    <submittedName>
        <fullName evidence="2">DUF5810 domain-containing protein</fullName>
    </submittedName>
</protein>
<dbReference type="AlphaFoldDB" id="A0AAP3E539"/>
<organism evidence="2 3">
    <name type="scientific">Natronosalvus hydrolyticus</name>
    <dbReference type="NCBI Taxonomy" id="2979988"/>
    <lineage>
        <taxon>Archaea</taxon>
        <taxon>Methanobacteriati</taxon>
        <taxon>Methanobacteriota</taxon>
        <taxon>Stenosarchaea group</taxon>
        <taxon>Halobacteria</taxon>
        <taxon>Halobacteriales</taxon>
        <taxon>Natrialbaceae</taxon>
        <taxon>Natronosalvus</taxon>
    </lineage>
</organism>
<keyword evidence="3" id="KW-1185">Reference proteome</keyword>
<reference evidence="2 3" key="1">
    <citation type="submission" date="2022-09" db="EMBL/GenBank/DDBJ databases">
        <title>Enrichment on poylsaccharides allowed isolation of novel metabolic and taxonomic groups of Haloarchaea.</title>
        <authorList>
            <person name="Sorokin D.Y."/>
            <person name="Elcheninov A.G."/>
            <person name="Khizhniak T.V."/>
            <person name="Kolganova T.V."/>
            <person name="Kublanov I.V."/>
        </authorList>
    </citation>
    <scope>NUCLEOTIDE SEQUENCE [LARGE SCALE GENOMIC DNA]</scope>
    <source>
        <strain evidence="2 3">AArc-curdl1</strain>
    </source>
</reference>
<feature type="compositionally biased region" description="Acidic residues" evidence="1">
    <location>
        <begin position="120"/>
        <end position="133"/>
    </location>
</feature>
<name>A0AAP3E539_9EURY</name>
<comment type="caution">
    <text evidence="2">The sequence shown here is derived from an EMBL/GenBank/DDBJ whole genome shotgun (WGS) entry which is preliminary data.</text>
</comment>
<dbReference type="RefSeq" id="WP_342806581.1">
    <property type="nucleotide sequence ID" value="NZ_JAOPJZ010000002.1"/>
</dbReference>
<gene>
    <name evidence="2" type="ORF">OB919_03855</name>
</gene>
<sequence length="133" mass="14387">MGYVCPVCTAGVADGRQLADHLAVTASLGREDHRAWLETHAPEWADSTRDELAERVTEYATEMDLPVSDDAPEGPASRPQGPRLEDALAQQTTGPGRGDLTADAESVLEEAMELTREMDATDSDDSSEETNER</sequence>
<proteinExistence type="predicted"/>
<accession>A0AAP3E539</accession>
<dbReference type="EMBL" id="JAOPJZ010000002">
    <property type="protein sequence ID" value="MCU4751123.1"/>
    <property type="molecule type" value="Genomic_DNA"/>
</dbReference>
<evidence type="ECO:0000256" key="1">
    <source>
        <dbReference type="SAM" id="MobiDB-lite"/>
    </source>
</evidence>
<dbReference type="Proteomes" id="UP001321047">
    <property type="component" value="Unassembled WGS sequence"/>
</dbReference>
<dbReference type="InterPro" id="IPR043833">
    <property type="entry name" value="DUF5810"/>
</dbReference>